<dbReference type="InterPro" id="IPR002328">
    <property type="entry name" value="ADH_Zn_CS"/>
</dbReference>
<dbReference type="Gene3D" id="3.40.50.720">
    <property type="entry name" value="NAD(P)-binding Rossmann-like Domain"/>
    <property type="match status" value="1"/>
</dbReference>
<dbReference type="Pfam" id="PF08240">
    <property type="entry name" value="ADH_N"/>
    <property type="match status" value="1"/>
</dbReference>
<dbReference type="SMART" id="SM00829">
    <property type="entry name" value="PKS_ER"/>
    <property type="match status" value="1"/>
</dbReference>
<comment type="similarity">
    <text evidence="3">Belongs to the zinc-containing alcohol dehydrogenase family.</text>
</comment>
<feature type="domain" description="Enoyl reductase (ER)" evidence="4">
    <location>
        <begin position="10"/>
        <end position="319"/>
    </location>
</feature>
<dbReference type="Gene3D" id="3.90.180.10">
    <property type="entry name" value="Medium-chain alcohol dehydrogenases, catalytic domain"/>
    <property type="match status" value="1"/>
</dbReference>
<name>A0A1G2CNR3_9BACT</name>
<dbReference type="Pfam" id="PF00107">
    <property type="entry name" value="ADH_zinc_N"/>
    <property type="match status" value="1"/>
</dbReference>
<proteinExistence type="inferred from homology"/>
<dbReference type="PROSITE" id="PS00059">
    <property type="entry name" value="ADH_ZINC"/>
    <property type="match status" value="1"/>
</dbReference>
<comment type="caution">
    <text evidence="5">The sequence shown here is derived from an EMBL/GenBank/DDBJ whole genome shotgun (WGS) entry which is preliminary data.</text>
</comment>
<evidence type="ECO:0000313" key="6">
    <source>
        <dbReference type="Proteomes" id="UP000179281"/>
    </source>
</evidence>
<dbReference type="InterPro" id="IPR047618">
    <property type="entry name" value="QOR-like"/>
</dbReference>
<dbReference type="InterPro" id="IPR011032">
    <property type="entry name" value="GroES-like_sf"/>
</dbReference>
<dbReference type="GO" id="GO:0008270">
    <property type="term" value="F:zinc ion binding"/>
    <property type="evidence" value="ECO:0007669"/>
    <property type="project" value="InterPro"/>
</dbReference>
<dbReference type="Proteomes" id="UP000179281">
    <property type="component" value="Unassembled WGS sequence"/>
</dbReference>
<dbReference type="GO" id="GO:0005829">
    <property type="term" value="C:cytosol"/>
    <property type="evidence" value="ECO:0007669"/>
    <property type="project" value="TreeGrafter"/>
</dbReference>
<dbReference type="GO" id="GO:0003960">
    <property type="term" value="F:quinone reductase (NADPH) activity"/>
    <property type="evidence" value="ECO:0007669"/>
    <property type="project" value="InterPro"/>
</dbReference>
<dbReference type="PANTHER" id="PTHR48106:SF13">
    <property type="entry name" value="QUINONE OXIDOREDUCTASE-RELATED"/>
    <property type="match status" value="1"/>
</dbReference>
<dbReference type="EMBL" id="MHLD01000020">
    <property type="protein sequence ID" value="OGZ02410.1"/>
    <property type="molecule type" value="Genomic_DNA"/>
</dbReference>
<dbReference type="GO" id="GO:0070402">
    <property type="term" value="F:NADPH binding"/>
    <property type="evidence" value="ECO:0007669"/>
    <property type="project" value="TreeGrafter"/>
</dbReference>
<dbReference type="GO" id="GO:0035925">
    <property type="term" value="F:mRNA 3'-UTR AU-rich region binding"/>
    <property type="evidence" value="ECO:0007669"/>
    <property type="project" value="TreeGrafter"/>
</dbReference>
<keyword evidence="3" id="KW-0862">Zinc</keyword>
<keyword evidence="2" id="KW-0560">Oxidoreductase</keyword>
<organism evidence="5 6">
    <name type="scientific">Candidatus Liptonbacteria bacterium RIFCSPLOWO2_12_FULL_60_15</name>
    <dbReference type="NCBI Taxonomy" id="1798653"/>
    <lineage>
        <taxon>Bacteria</taxon>
        <taxon>Candidatus Liptoniibacteriota</taxon>
    </lineage>
</organism>
<dbReference type="FunFam" id="3.40.50.720:FF:000053">
    <property type="entry name" value="Quinone oxidoreductase 1"/>
    <property type="match status" value="1"/>
</dbReference>
<dbReference type="CDD" id="cd05286">
    <property type="entry name" value="QOR2"/>
    <property type="match status" value="1"/>
</dbReference>
<evidence type="ECO:0000256" key="2">
    <source>
        <dbReference type="ARBA" id="ARBA00023002"/>
    </source>
</evidence>
<dbReference type="InterPro" id="IPR013149">
    <property type="entry name" value="ADH-like_C"/>
</dbReference>
<sequence length="321" mass="34201">MKAVRIYEYGGVDVMRMEEAKPVLPGRGEALVRVEAAGVSFGDIYHRRGLYAFELPSTLGHEGAGIVEAVGPDVREVKTGDKVAWTCVWGSYAAHLVAPAERLVIIPEGVEVRDAAAVMTHGLTAHALAHSICSIGAGDVCLVHAAAGGTGRLLCQMLKLLGAKVIGTVSNDFKAQVARAAGADEVIIYTKNDFAKEIVRLTAGKGARVVFDSVGKDTIEKSMQCLAPRGHLVLYGQSSGAPPSIHPDALREKSLSVTRPVLPHYIASREELLFRAGEVFHWLASGAVRLRIDATYPLEKAAAAHTLLECRKSAGKILLLP</sequence>
<dbReference type="InterPro" id="IPR020843">
    <property type="entry name" value="ER"/>
</dbReference>
<dbReference type="InterPro" id="IPR036291">
    <property type="entry name" value="NAD(P)-bd_dom_sf"/>
</dbReference>
<evidence type="ECO:0000259" key="4">
    <source>
        <dbReference type="SMART" id="SM00829"/>
    </source>
</evidence>
<keyword evidence="1" id="KW-0521">NADP</keyword>
<protein>
    <submittedName>
        <fullName evidence="5">NADPH:quinone reductase</fullName>
    </submittedName>
</protein>
<keyword evidence="3" id="KW-0479">Metal-binding</keyword>
<evidence type="ECO:0000256" key="3">
    <source>
        <dbReference type="RuleBase" id="RU361277"/>
    </source>
</evidence>
<dbReference type="AlphaFoldDB" id="A0A1G2CNR3"/>
<evidence type="ECO:0000313" key="5">
    <source>
        <dbReference type="EMBL" id="OGZ02410.1"/>
    </source>
</evidence>
<dbReference type="SUPFAM" id="SSF50129">
    <property type="entry name" value="GroES-like"/>
    <property type="match status" value="1"/>
</dbReference>
<evidence type="ECO:0000256" key="1">
    <source>
        <dbReference type="ARBA" id="ARBA00022857"/>
    </source>
</evidence>
<dbReference type="InterPro" id="IPR002364">
    <property type="entry name" value="Quin_OxRdtase/zeta-crystal_CS"/>
</dbReference>
<accession>A0A1G2CNR3</accession>
<dbReference type="STRING" id="1798653.A3G64_01700"/>
<dbReference type="SUPFAM" id="SSF51735">
    <property type="entry name" value="NAD(P)-binding Rossmann-fold domains"/>
    <property type="match status" value="1"/>
</dbReference>
<dbReference type="InterPro" id="IPR013154">
    <property type="entry name" value="ADH-like_N"/>
</dbReference>
<dbReference type="PROSITE" id="PS01162">
    <property type="entry name" value="QOR_ZETA_CRYSTAL"/>
    <property type="match status" value="1"/>
</dbReference>
<reference evidence="5 6" key="1">
    <citation type="journal article" date="2016" name="Nat. Commun.">
        <title>Thousands of microbial genomes shed light on interconnected biogeochemical processes in an aquifer system.</title>
        <authorList>
            <person name="Anantharaman K."/>
            <person name="Brown C.T."/>
            <person name="Hug L.A."/>
            <person name="Sharon I."/>
            <person name="Castelle C.J."/>
            <person name="Probst A.J."/>
            <person name="Thomas B.C."/>
            <person name="Singh A."/>
            <person name="Wilkins M.J."/>
            <person name="Karaoz U."/>
            <person name="Brodie E.L."/>
            <person name="Williams K.H."/>
            <person name="Hubbard S.S."/>
            <person name="Banfield J.F."/>
        </authorList>
    </citation>
    <scope>NUCLEOTIDE SEQUENCE [LARGE SCALE GENOMIC DNA]</scope>
</reference>
<comment type="cofactor">
    <cofactor evidence="3">
        <name>Zn(2+)</name>
        <dbReference type="ChEBI" id="CHEBI:29105"/>
    </cofactor>
</comment>
<gene>
    <name evidence="5" type="ORF">A3G64_01700</name>
</gene>
<dbReference type="PANTHER" id="PTHR48106">
    <property type="entry name" value="QUINONE OXIDOREDUCTASE PIG3-RELATED"/>
    <property type="match status" value="1"/>
</dbReference>